<dbReference type="Gene3D" id="3.60.10.10">
    <property type="entry name" value="Endonuclease/exonuclease/phosphatase"/>
    <property type="match status" value="1"/>
</dbReference>
<dbReference type="Proteomes" id="UP000291659">
    <property type="component" value="Unassembled WGS sequence"/>
</dbReference>
<organism evidence="1 2">
    <name type="scientific">Rhizobium ruizarguesonis</name>
    <dbReference type="NCBI Taxonomy" id="2081791"/>
    <lineage>
        <taxon>Bacteria</taxon>
        <taxon>Pseudomonadati</taxon>
        <taxon>Pseudomonadota</taxon>
        <taxon>Alphaproteobacteria</taxon>
        <taxon>Hyphomicrobiales</taxon>
        <taxon>Rhizobiaceae</taxon>
        <taxon>Rhizobium/Agrobacterium group</taxon>
        <taxon>Rhizobium</taxon>
    </lineage>
</organism>
<protein>
    <recommendedName>
        <fullName evidence="3">Endonuclease/exonuclease/phosphatase domain-containing protein</fullName>
    </recommendedName>
</protein>
<comment type="caution">
    <text evidence="1">The sequence shown here is derived from an EMBL/GenBank/DDBJ whole genome shotgun (WGS) entry which is preliminary data.</text>
</comment>
<evidence type="ECO:0000313" key="1">
    <source>
        <dbReference type="EMBL" id="TAX66512.1"/>
    </source>
</evidence>
<dbReference type="InterPro" id="IPR036691">
    <property type="entry name" value="Endo/exonu/phosph_ase_sf"/>
</dbReference>
<evidence type="ECO:0000313" key="2">
    <source>
        <dbReference type="Proteomes" id="UP000291659"/>
    </source>
</evidence>
<name>A0ABY1X0B7_9HYPH</name>
<keyword evidence="2" id="KW-1185">Reference proteome</keyword>
<evidence type="ECO:0008006" key="3">
    <source>
        <dbReference type="Google" id="ProtNLM"/>
    </source>
</evidence>
<dbReference type="EMBL" id="SIOX01000009">
    <property type="protein sequence ID" value="TAX66512.1"/>
    <property type="molecule type" value="Genomic_DNA"/>
</dbReference>
<accession>A0ABY1X0B7</accession>
<dbReference type="SUPFAM" id="SSF56219">
    <property type="entry name" value="DNase I-like"/>
    <property type="match status" value="1"/>
</dbReference>
<dbReference type="RefSeq" id="WP_130692548.1">
    <property type="nucleotide sequence ID" value="NZ_SINW01000003.1"/>
</dbReference>
<proteinExistence type="predicted"/>
<reference evidence="1 2" key="1">
    <citation type="submission" date="2019-02" db="EMBL/GenBank/DDBJ databases">
        <title>The genomic architecture of introgression among sibling species of bacteria.</title>
        <authorList>
            <person name="Cavassim M.I.A."/>
            <person name="Moeskjaer S."/>
            <person name="Moslemi C."/>
            <person name="Fields B."/>
            <person name="Bachmann A."/>
            <person name="Vilhjalmsson B."/>
            <person name="Schierup M.H."/>
            <person name="Young J.P.W."/>
            <person name="Andersen S.U."/>
        </authorList>
    </citation>
    <scope>NUCLEOTIDE SEQUENCE [LARGE SCALE GENOMIC DNA]</scope>
    <source>
        <strain evidence="1 2">SM141A</strain>
    </source>
</reference>
<gene>
    <name evidence="1" type="ORF">ELH98_32090</name>
</gene>
<sequence length="148" mass="16198">MWFSDQALVKALAFSPLFCAAAGEDFIIAGDLNRRLDLELLDNKSPDLWPIVTGSETAKAGDDIALTHLPPGETTATGKACWSDQPPQERIAIDYFVLSPGMEPSDALNKIRKVLFTELKRPDGMPIASGPADKTRLSDHCPREITFK</sequence>